<keyword evidence="3" id="KW-0378">Hydrolase</keyword>
<sequence length="849" mass="93033">MNTTAKHLLSLSLALLLAGCGGDDNDTNSEKTLVAFAPGGKLSAEIRWTDYGVPHITADNLQSLAYGSGFAYARDNACILADQMVKIRSERAKYFGPDKIAGSGDSAHLISDFGYLALKVMASANEHYPGLSDNSRALVEGYVAGYNRYLEETGIDNLDPACAGQSWVQPITAQELTAYIFATSQLASGESFMELAFFANPNDDDSYLPYAFNPAATASSQDVEPSHDKLLTGLRQNIRRQAGNFTIPDQEHGDLGSNGWGLGKDKTENGQGILLANPHFPYTGHLRFWQSHVTIPGVLDVMGGSLQGLPGIVNIGFNQNIAWTHTVSNSRRFVLYQLRLSEDNPLQYQYDDDTREISKQSYQIAMKAGDSTITLAKDYYYSHHGLMVETPPEMNLLTWSETGAFTLRDAAEENTDLIDHWLAINLAGNLTEFQQAYRDYDGIPWVNTMYADDAGNAFYIDKTRVLNLSDNALAQMRTDPELVATRAAIGFDILPGNTSVFEPDGLNSYQQAPKLLRPDYVQNSNDSYWATNLNELMSGYSILYGDDLAPLSLRTRMGLTLLSDSSGEDGLFNAGEVETALLSNRSYLAEAVLADLLNQCRAQGNEPVTLNNGLAVNIANACNALGNFSGVMTQDSRSGHIFKEFAFKFDQDRHFNRPFDVNDPLNTPNDLATDGSVLQAFAAAVANINQTSLDYNASLGSIQFTEKTLHSHGEANASGLRFPWAGSTHREGGFNVFSPADGDSTLYPIHQYPGVLDVESGRPLASGLSEQGYHLNYGSSWMFVVSFTDSGPSARGLLAYSQSSDSESPHMDDQNRYYSEHGTLRPLRFARQEVLNNTIDKRELSSDQP</sequence>
<dbReference type="InterPro" id="IPR043146">
    <property type="entry name" value="Penicillin_amidase_N_B-knob"/>
</dbReference>
<keyword evidence="4" id="KW-0865">Zymogen</keyword>
<evidence type="ECO:0000313" key="5">
    <source>
        <dbReference type="EMBL" id="WDE03767.1"/>
    </source>
</evidence>
<evidence type="ECO:0000256" key="2">
    <source>
        <dbReference type="ARBA" id="ARBA00022729"/>
    </source>
</evidence>
<evidence type="ECO:0000313" key="6">
    <source>
        <dbReference type="Proteomes" id="UP000032352"/>
    </source>
</evidence>
<dbReference type="InterPro" id="IPR043147">
    <property type="entry name" value="Penicillin_amidase_A-knob"/>
</dbReference>
<dbReference type="SUPFAM" id="SSF56235">
    <property type="entry name" value="N-terminal nucleophile aminohydrolases (Ntn hydrolases)"/>
    <property type="match status" value="1"/>
</dbReference>
<dbReference type="Pfam" id="PF01804">
    <property type="entry name" value="Penicil_amidase"/>
    <property type="match status" value="1"/>
</dbReference>
<dbReference type="RefSeq" id="WP_044837072.1">
    <property type="nucleotide sequence ID" value="NZ_CP059733.1"/>
</dbReference>
<dbReference type="GO" id="GO:0017000">
    <property type="term" value="P:antibiotic biosynthetic process"/>
    <property type="evidence" value="ECO:0007669"/>
    <property type="project" value="InterPro"/>
</dbReference>
<keyword evidence="2" id="KW-0732">Signal</keyword>
<reference evidence="5 6" key="2">
    <citation type="journal article" date="2022" name="Mar. Drugs">
        <title>Bioassay-Guided Fractionation Leads to the Detection of Cholic Acid Generated by the Rare Thalassomonas sp.</title>
        <authorList>
            <person name="Pheiffer F."/>
            <person name="Schneider Y.K."/>
            <person name="Hansen E.H."/>
            <person name="Andersen J.H."/>
            <person name="Isaksson J."/>
            <person name="Busche T."/>
            <person name="R C."/>
            <person name="Kalinowski J."/>
            <person name="Zyl L.V."/>
            <person name="Trindade M."/>
        </authorList>
    </citation>
    <scope>NUCLEOTIDE SEQUENCE [LARGE SCALE GENOMIC DNA]</scope>
    <source>
        <strain evidence="5 6">XOM25</strain>
    </source>
</reference>
<dbReference type="Gene3D" id="1.10.439.10">
    <property type="entry name" value="Penicillin Amidohydrolase, domain 1"/>
    <property type="match status" value="1"/>
</dbReference>
<dbReference type="InterPro" id="IPR029055">
    <property type="entry name" value="Ntn_hydrolases_N"/>
</dbReference>
<keyword evidence="6" id="KW-1185">Reference proteome</keyword>
<reference evidence="5 6" key="1">
    <citation type="journal article" date="2015" name="Genome Announc.">
        <title>Draft Genome Sequences of Marine Isolates of Thalassomonas viridans and Thalassomonas actiniarum.</title>
        <authorList>
            <person name="Olonade I."/>
            <person name="van Zyl L.J."/>
            <person name="Trindade M."/>
        </authorList>
    </citation>
    <scope>NUCLEOTIDE SEQUENCE [LARGE SCALE GENOMIC DNA]</scope>
    <source>
        <strain evidence="5 6">XOM25</strain>
    </source>
</reference>
<dbReference type="GO" id="GO:0016811">
    <property type="term" value="F:hydrolase activity, acting on carbon-nitrogen (but not peptide) bonds, in linear amides"/>
    <property type="evidence" value="ECO:0007669"/>
    <property type="project" value="InterPro"/>
</dbReference>
<comment type="similarity">
    <text evidence="1">Belongs to the peptidase S45 family.</text>
</comment>
<dbReference type="PROSITE" id="PS51257">
    <property type="entry name" value="PROKAR_LIPOPROTEIN"/>
    <property type="match status" value="1"/>
</dbReference>
<evidence type="ECO:0000256" key="1">
    <source>
        <dbReference type="ARBA" id="ARBA00006586"/>
    </source>
</evidence>
<dbReference type="PANTHER" id="PTHR34218:SF3">
    <property type="entry name" value="ACYL-HOMOSERINE LACTONE ACYLASE PVDQ"/>
    <property type="match status" value="1"/>
</dbReference>
<dbReference type="KEGG" id="tvd:SG34_020640"/>
<evidence type="ECO:0000256" key="3">
    <source>
        <dbReference type="ARBA" id="ARBA00022801"/>
    </source>
</evidence>
<dbReference type="AlphaFoldDB" id="A0AAE9Z207"/>
<organism evidence="5 6">
    <name type="scientific">Thalassomonas viridans</name>
    <dbReference type="NCBI Taxonomy" id="137584"/>
    <lineage>
        <taxon>Bacteria</taxon>
        <taxon>Pseudomonadati</taxon>
        <taxon>Pseudomonadota</taxon>
        <taxon>Gammaproteobacteria</taxon>
        <taxon>Alteromonadales</taxon>
        <taxon>Colwelliaceae</taxon>
        <taxon>Thalassomonas</taxon>
    </lineage>
</organism>
<dbReference type="Gene3D" id="3.60.20.10">
    <property type="entry name" value="Glutamine Phosphoribosylpyrophosphate, subunit 1, domain 1"/>
    <property type="match status" value="1"/>
</dbReference>
<dbReference type="InterPro" id="IPR023343">
    <property type="entry name" value="Penicillin_amidase_dom1"/>
</dbReference>
<proteinExistence type="inferred from homology"/>
<dbReference type="EMBL" id="CP059733">
    <property type="protein sequence ID" value="WDE03767.1"/>
    <property type="molecule type" value="Genomic_DNA"/>
</dbReference>
<dbReference type="PANTHER" id="PTHR34218">
    <property type="entry name" value="PEPTIDASE S45 PENICILLIN AMIDASE"/>
    <property type="match status" value="1"/>
</dbReference>
<dbReference type="InterPro" id="IPR002692">
    <property type="entry name" value="S45"/>
</dbReference>
<dbReference type="Gene3D" id="2.30.120.10">
    <property type="match status" value="1"/>
</dbReference>
<gene>
    <name evidence="5" type="ORF">SG34_020640</name>
</gene>
<accession>A0AAE9Z207</accession>
<protein>
    <submittedName>
        <fullName evidence="5">Penicillin acylase family protein</fullName>
    </submittedName>
</protein>
<evidence type="ECO:0000256" key="4">
    <source>
        <dbReference type="ARBA" id="ARBA00023145"/>
    </source>
</evidence>
<name>A0AAE9Z207_9GAMM</name>
<dbReference type="Gene3D" id="1.10.1400.10">
    <property type="match status" value="1"/>
</dbReference>
<dbReference type="Proteomes" id="UP000032352">
    <property type="component" value="Chromosome"/>
</dbReference>